<feature type="region of interest" description="Disordered" evidence="1">
    <location>
        <begin position="38"/>
        <end position="71"/>
    </location>
</feature>
<proteinExistence type="predicted"/>
<dbReference type="AlphaFoldDB" id="A0A7D9IQY5"/>
<organism evidence="2 3">
    <name type="scientific">Paramuricea clavata</name>
    <name type="common">Red gorgonian</name>
    <name type="synonym">Violescent sea-whip</name>
    <dbReference type="NCBI Taxonomy" id="317549"/>
    <lineage>
        <taxon>Eukaryota</taxon>
        <taxon>Metazoa</taxon>
        <taxon>Cnidaria</taxon>
        <taxon>Anthozoa</taxon>
        <taxon>Octocorallia</taxon>
        <taxon>Malacalcyonacea</taxon>
        <taxon>Plexauridae</taxon>
        <taxon>Paramuricea</taxon>
    </lineage>
</organism>
<evidence type="ECO:0000256" key="1">
    <source>
        <dbReference type="SAM" id="MobiDB-lite"/>
    </source>
</evidence>
<dbReference type="EMBL" id="CACRXK020009220">
    <property type="protein sequence ID" value="CAB4016692.1"/>
    <property type="molecule type" value="Genomic_DNA"/>
</dbReference>
<name>A0A7D9IQY5_PARCT</name>
<feature type="compositionally biased region" description="Polar residues" evidence="1">
    <location>
        <begin position="174"/>
        <end position="184"/>
    </location>
</feature>
<feature type="compositionally biased region" description="Basic and acidic residues" evidence="1">
    <location>
        <begin position="141"/>
        <end position="161"/>
    </location>
</feature>
<feature type="region of interest" description="Disordered" evidence="1">
    <location>
        <begin position="115"/>
        <end position="184"/>
    </location>
</feature>
<evidence type="ECO:0000313" key="2">
    <source>
        <dbReference type="EMBL" id="CAB4016692.1"/>
    </source>
</evidence>
<dbReference type="OrthoDB" id="10662313at2759"/>
<sequence length="279" mass="30355">MAANGTVEQLKECGLDDIGSQLEFQRLVRQFSQHDAREISVTASPSPSCSSSSSTPSSSSASSKKPSRNAIKSMSALDAKIYKAKKNETALNELEHLVNELVASCTYAPAGFGKEELPEQYVDDDKSEDEADKSEDDECKEMDKGDDSDEDDKHEMADDGLHPSCGDEMDSSKDTPQQSKSNASTVMTVAEAAEMENMSVHSAGLIISVAFQAINIKSITRTQLLSASKTLNLKLKCSSKEEFLMPLATALIKAGYLKIKKGRSLQKLNRSEIIRLKAF</sequence>
<comment type="caution">
    <text evidence="2">The sequence shown here is derived from an EMBL/GenBank/DDBJ whole genome shotgun (WGS) entry which is preliminary data.</text>
</comment>
<accession>A0A7D9IQY5</accession>
<feature type="compositionally biased region" description="Low complexity" evidence="1">
    <location>
        <begin position="40"/>
        <end position="64"/>
    </location>
</feature>
<protein>
    <submittedName>
        <fullName evidence="2">Uncharacterized protein</fullName>
    </submittedName>
</protein>
<gene>
    <name evidence="2" type="ORF">PACLA_8A011183</name>
</gene>
<keyword evidence="3" id="KW-1185">Reference proteome</keyword>
<reference evidence="2" key="1">
    <citation type="submission" date="2020-04" db="EMBL/GenBank/DDBJ databases">
        <authorList>
            <person name="Alioto T."/>
            <person name="Alioto T."/>
            <person name="Gomez Garrido J."/>
        </authorList>
    </citation>
    <scope>NUCLEOTIDE SEQUENCE</scope>
    <source>
        <strain evidence="2">A484AB</strain>
    </source>
</reference>
<evidence type="ECO:0000313" key="3">
    <source>
        <dbReference type="Proteomes" id="UP001152795"/>
    </source>
</evidence>
<dbReference type="Proteomes" id="UP001152795">
    <property type="component" value="Unassembled WGS sequence"/>
</dbReference>
<feature type="compositionally biased region" description="Acidic residues" evidence="1">
    <location>
        <begin position="121"/>
        <end position="140"/>
    </location>
</feature>